<dbReference type="GO" id="GO:0016987">
    <property type="term" value="F:sigma factor activity"/>
    <property type="evidence" value="ECO:0007669"/>
    <property type="project" value="UniProtKB-KW"/>
</dbReference>
<dbReference type="PANTHER" id="PTHR43133">
    <property type="entry name" value="RNA POLYMERASE ECF-TYPE SIGMA FACTO"/>
    <property type="match status" value="1"/>
</dbReference>
<dbReference type="PANTHER" id="PTHR43133:SF63">
    <property type="entry name" value="RNA POLYMERASE SIGMA FACTOR FECI-RELATED"/>
    <property type="match status" value="1"/>
</dbReference>
<dbReference type="Gene3D" id="1.10.1740.10">
    <property type="match status" value="1"/>
</dbReference>
<organism evidence="8 9">
    <name type="scientific">Sphingomonas alpina</name>
    <dbReference type="NCBI Taxonomy" id="653931"/>
    <lineage>
        <taxon>Bacteria</taxon>
        <taxon>Pseudomonadati</taxon>
        <taxon>Pseudomonadota</taxon>
        <taxon>Alphaproteobacteria</taxon>
        <taxon>Sphingomonadales</taxon>
        <taxon>Sphingomonadaceae</taxon>
        <taxon>Sphingomonas</taxon>
    </lineage>
</organism>
<dbReference type="AlphaFoldDB" id="A0A7H0LMN1"/>
<gene>
    <name evidence="8" type="ORF">H3Z74_07080</name>
</gene>
<accession>A0A7H0LMN1</accession>
<proteinExistence type="inferred from homology"/>
<dbReference type="InterPro" id="IPR013325">
    <property type="entry name" value="RNA_pol_sigma_r2"/>
</dbReference>
<feature type="region of interest" description="Disordered" evidence="5">
    <location>
        <begin position="172"/>
        <end position="193"/>
    </location>
</feature>
<dbReference type="Pfam" id="PF04542">
    <property type="entry name" value="Sigma70_r2"/>
    <property type="match status" value="1"/>
</dbReference>
<dbReference type="KEGG" id="spap:H3Z74_07080"/>
<comment type="similarity">
    <text evidence="1">Belongs to the sigma-70 factor family. ECF subfamily.</text>
</comment>
<dbReference type="InterPro" id="IPR014284">
    <property type="entry name" value="RNA_pol_sigma-70_dom"/>
</dbReference>
<dbReference type="SUPFAM" id="SSF88946">
    <property type="entry name" value="Sigma2 domain of RNA polymerase sigma factors"/>
    <property type="match status" value="1"/>
</dbReference>
<reference evidence="8 9" key="1">
    <citation type="submission" date="2020-09" db="EMBL/GenBank/DDBJ databases">
        <title>Sphingomonas sp., a new species isolated from pork steak.</title>
        <authorList>
            <person name="Heidler von Heilborn D."/>
        </authorList>
    </citation>
    <scope>NUCLEOTIDE SEQUENCE [LARGE SCALE GENOMIC DNA]</scope>
    <source>
        <strain evidence="9">S8-3T</strain>
    </source>
</reference>
<keyword evidence="4" id="KW-0804">Transcription</keyword>
<protein>
    <submittedName>
        <fullName evidence="8">Sigma-70 family RNA polymerase sigma factor</fullName>
    </submittedName>
</protein>
<dbReference type="GO" id="GO:0006352">
    <property type="term" value="P:DNA-templated transcription initiation"/>
    <property type="evidence" value="ECO:0007669"/>
    <property type="project" value="InterPro"/>
</dbReference>
<dbReference type="InterPro" id="IPR007627">
    <property type="entry name" value="RNA_pol_sigma70_r2"/>
</dbReference>
<keyword evidence="2" id="KW-0805">Transcription regulation</keyword>
<dbReference type="EMBL" id="CP061038">
    <property type="protein sequence ID" value="QNQ10934.1"/>
    <property type="molecule type" value="Genomic_DNA"/>
</dbReference>
<dbReference type="Pfam" id="PF08281">
    <property type="entry name" value="Sigma70_r4_2"/>
    <property type="match status" value="1"/>
</dbReference>
<evidence type="ECO:0000313" key="8">
    <source>
        <dbReference type="EMBL" id="QNQ10934.1"/>
    </source>
</evidence>
<dbReference type="InterPro" id="IPR013324">
    <property type="entry name" value="RNA_pol_sigma_r3/r4-like"/>
</dbReference>
<dbReference type="SUPFAM" id="SSF88659">
    <property type="entry name" value="Sigma3 and sigma4 domains of RNA polymerase sigma factors"/>
    <property type="match status" value="1"/>
</dbReference>
<feature type="domain" description="RNA polymerase sigma-70 region 2" evidence="6">
    <location>
        <begin position="18"/>
        <end position="79"/>
    </location>
</feature>
<evidence type="ECO:0000256" key="5">
    <source>
        <dbReference type="SAM" id="MobiDB-lite"/>
    </source>
</evidence>
<dbReference type="InterPro" id="IPR036388">
    <property type="entry name" value="WH-like_DNA-bd_sf"/>
</dbReference>
<dbReference type="Proteomes" id="UP000516148">
    <property type="component" value="Chromosome"/>
</dbReference>
<dbReference type="GO" id="GO:0003677">
    <property type="term" value="F:DNA binding"/>
    <property type="evidence" value="ECO:0007669"/>
    <property type="project" value="InterPro"/>
</dbReference>
<dbReference type="Gene3D" id="1.10.10.10">
    <property type="entry name" value="Winged helix-like DNA-binding domain superfamily/Winged helix DNA-binding domain"/>
    <property type="match status" value="1"/>
</dbReference>
<dbReference type="RefSeq" id="WP_187763222.1">
    <property type="nucleotide sequence ID" value="NZ_CP061038.1"/>
</dbReference>
<evidence type="ECO:0000256" key="4">
    <source>
        <dbReference type="ARBA" id="ARBA00023163"/>
    </source>
</evidence>
<feature type="domain" description="RNA polymerase sigma factor 70 region 4 type 2" evidence="7">
    <location>
        <begin position="112"/>
        <end position="163"/>
    </location>
</feature>
<name>A0A7H0LMN1_9SPHN</name>
<dbReference type="NCBIfam" id="TIGR02937">
    <property type="entry name" value="sigma70-ECF"/>
    <property type="match status" value="1"/>
</dbReference>
<keyword evidence="9" id="KW-1185">Reference proteome</keyword>
<evidence type="ECO:0000259" key="7">
    <source>
        <dbReference type="Pfam" id="PF08281"/>
    </source>
</evidence>
<evidence type="ECO:0000256" key="3">
    <source>
        <dbReference type="ARBA" id="ARBA00023082"/>
    </source>
</evidence>
<evidence type="ECO:0000313" key="9">
    <source>
        <dbReference type="Proteomes" id="UP000516148"/>
    </source>
</evidence>
<feature type="compositionally biased region" description="Basic and acidic residues" evidence="5">
    <location>
        <begin position="180"/>
        <end position="193"/>
    </location>
</feature>
<dbReference type="InterPro" id="IPR013249">
    <property type="entry name" value="RNA_pol_sigma70_r4_t2"/>
</dbReference>
<dbReference type="CDD" id="cd06171">
    <property type="entry name" value="Sigma70_r4"/>
    <property type="match status" value="1"/>
</dbReference>
<keyword evidence="3" id="KW-0731">Sigma factor</keyword>
<evidence type="ECO:0000256" key="1">
    <source>
        <dbReference type="ARBA" id="ARBA00010641"/>
    </source>
</evidence>
<evidence type="ECO:0000256" key="2">
    <source>
        <dbReference type="ARBA" id="ARBA00023015"/>
    </source>
</evidence>
<sequence>MQSRAEIVAWVAGNIIPHEGALRARLRRMAATSWEIDDIVQDAYLNIARLKSVAHIRDGRAYLFTTARMAMLQRIRRDRIVRIDSLTEMQAMALEDEDPGPERRAGARRELERIRQLIDALPARCREIFELRRIEGVPQREIAARLGIAEHSVEQQATRGLKLILKALAADGGTETPHSGTRDEKTEGNHGNG</sequence>
<evidence type="ECO:0000259" key="6">
    <source>
        <dbReference type="Pfam" id="PF04542"/>
    </source>
</evidence>
<dbReference type="InterPro" id="IPR039425">
    <property type="entry name" value="RNA_pol_sigma-70-like"/>
</dbReference>